<feature type="compositionally biased region" description="Pro residues" evidence="1">
    <location>
        <begin position="313"/>
        <end position="325"/>
    </location>
</feature>
<evidence type="ECO:0000313" key="3">
    <source>
        <dbReference type="Proteomes" id="UP000813463"/>
    </source>
</evidence>
<feature type="compositionally biased region" description="Pro residues" evidence="1">
    <location>
        <begin position="381"/>
        <end position="397"/>
    </location>
</feature>
<dbReference type="GeneID" id="110803173"/>
<keyword evidence="2" id="KW-1133">Transmembrane helix</keyword>
<dbReference type="PANTHER" id="PTHR33098">
    <property type="entry name" value="COTTON FIBER (DUF761)"/>
    <property type="match status" value="1"/>
</dbReference>
<evidence type="ECO:0000256" key="2">
    <source>
        <dbReference type="SAM" id="Phobius"/>
    </source>
</evidence>
<name>A0A9R0JBW6_SPIOL</name>
<gene>
    <name evidence="4" type="primary">LOC110803173</name>
</gene>
<feature type="compositionally biased region" description="Basic and acidic residues" evidence="1">
    <location>
        <begin position="108"/>
        <end position="124"/>
    </location>
</feature>
<keyword evidence="3" id="KW-1185">Reference proteome</keyword>
<dbReference type="RefSeq" id="XP_021864347.1">
    <property type="nucleotide sequence ID" value="XM_022008655.2"/>
</dbReference>
<proteinExistence type="predicted"/>
<feature type="compositionally biased region" description="Pro residues" evidence="1">
    <location>
        <begin position="273"/>
        <end position="297"/>
    </location>
</feature>
<keyword evidence="2" id="KW-0812">Transmembrane</keyword>
<dbReference type="AlphaFoldDB" id="A0A9R0JBW6"/>
<keyword evidence="2" id="KW-0472">Membrane</keyword>
<dbReference type="PANTHER" id="PTHR33098:SF71">
    <property type="entry name" value="HYDROXYPROLINE-RICH GLYCOPROTEIN FAMILY PROTEIN"/>
    <property type="match status" value="1"/>
</dbReference>
<dbReference type="Proteomes" id="UP000813463">
    <property type="component" value="Chromosome 2"/>
</dbReference>
<feature type="compositionally biased region" description="Low complexity" evidence="1">
    <location>
        <begin position="126"/>
        <end position="139"/>
    </location>
</feature>
<organism evidence="3 4">
    <name type="scientific">Spinacia oleracea</name>
    <name type="common">Spinach</name>
    <dbReference type="NCBI Taxonomy" id="3562"/>
    <lineage>
        <taxon>Eukaryota</taxon>
        <taxon>Viridiplantae</taxon>
        <taxon>Streptophyta</taxon>
        <taxon>Embryophyta</taxon>
        <taxon>Tracheophyta</taxon>
        <taxon>Spermatophyta</taxon>
        <taxon>Magnoliopsida</taxon>
        <taxon>eudicotyledons</taxon>
        <taxon>Gunneridae</taxon>
        <taxon>Pentapetalae</taxon>
        <taxon>Caryophyllales</taxon>
        <taxon>Chenopodiaceae</taxon>
        <taxon>Chenopodioideae</taxon>
        <taxon>Anserineae</taxon>
        <taxon>Spinacia</taxon>
    </lineage>
</organism>
<feature type="region of interest" description="Disordered" evidence="1">
    <location>
        <begin position="479"/>
        <end position="521"/>
    </location>
</feature>
<reference evidence="4" key="2">
    <citation type="submission" date="2025-08" db="UniProtKB">
        <authorList>
            <consortium name="RefSeq"/>
        </authorList>
    </citation>
    <scope>IDENTIFICATION</scope>
    <source>
        <tissue evidence="4">Leaf</tissue>
    </source>
</reference>
<reference evidence="3" key="1">
    <citation type="journal article" date="2021" name="Nat. Commun.">
        <title>Genomic analyses provide insights into spinach domestication and the genetic basis of agronomic traits.</title>
        <authorList>
            <person name="Cai X."/>
            <person name="Sun X."/>
            <person name="Xu C."/>
            <person name="Sun H."/>
            <person name="Wang X."/>
            <person name="Ge C."/>
            <person name="Zhang Z."/>
            <person name="Wang Q."/>
            <person name="Fei Z."/>
            <person name="Jiao C."/>
            <person name="Wang Q."/>
        </authorList>
    </citation>
    <scope>NUCLEOTIDE SEQUENCE [LARGE SCALE GENOMIC DNA]</scope>
    <source>
        <strain evidence="3">cv. Varoflay</strain>
    </source>
</reference>
<protein>
    <submittedName>
        <fullName evidence="4">Uncharacterized protein</fullName>
    </submittedName>
</protein>
<dbReference type="OrthoDB" id="1929225at2759"/>
<feature type="region of interest" description="Disordered" evidence="1">
    <location>
        <begin position="262"/>
        <end position="467"/>
    </location>
</feature>
<feature type="region of interest" description="Disordered" evidence="1">
    <location>
        <begin position="108"/>
        <end position="139"/>
    </location>
</feature>
<feature type="compositionally biased region" description="Basic residues" evidence="1">
    <location>
        <begin position="354"/>
        <end position="364"/>
    </location>
</feature>
<evidence type="ECO:0000256" key="1">
    <source>
        <dbReference type="SAM" id="MobiDB-lite"/>
    </source>
</evidence>
<evidence type="ECO:0000313" key="4">
    <source>
        <dbReference type="RefSeq" id="XP_021864347.1"/>
    </source>
</evidence>
<dbReference type="KEGG" id="soe:110803173"/>
<feature type="transmembrane region" description="Helical" evidence="2">
    <location>
        <begin position="37"/>
        <end position="58"/>
    </location>
</feature>
<sequence>MEDGDIDIPPFWQPPATITRRGHGRRPSSSRLLNSSLLIILLPSISLLFVVFIVIPSIPKILPHYINKPINPPQNQKAISVKKSWDTVNIILVLFAILCGVFAKRNDDSPATTEREETRNHEQPLTHSTTTTNSNISSSSVNTVLLQRSKTMMSSVPQWVEYSSQQQRIISSPNAPPDTGISRLRRTVSSDPYMRYQTGNSQFRFFDDLDISKFYPKEDRVLNDELQSDEVAAAVVEVEEVDDVETSTVKVKVKDIEVDTFATENRGELPSPTFSPPKTPPRNPPEAPPPPPPPPPAKQRRTFQTIQQRGQIPPSPPPPTPPPLPRRGREEKKRSSRKRNATKEIATAIVYLYSHRKRKRRQKLSRNFEGPSHSEIQSHFVPPPSPPPPPPPLPPHPSVFQNWFKKGSKTKKIHSFSSIPTPPPPPTRQNPVNSARKPPLPSRRESGNESPMNGIPTPPPPPFKVSQMKFKPMEDGYVRVQSAQSSRCGSPEIDGADDDTLSSSSNMNGQDVERLSSMTCPSPDLNVKVASFIARHHDGWRLEKLNSWREKLNKAGDGPISRPTF</sequence>
<accession>A0A9R0JBW6</accession>